<dbReference type="AlphaFoldDB" id="A0A0F9PH77"/>
<comment type="caution">
    <text evidence="1">The sequence shown here is derived from an EMBL/GenBank/DDBJ whole genome shotgun (WGS) entry which is preliminary data.</text>
</comment>
<accession>A0A0F9PH77</accession>
<evidence type="ECO:0000313" key="1">
    <source>
        <dbReference type="EMBL" id="KKN00376.1"/>
    </source>
</evidence>
<name>A0A0F9PH77_9ZZZZ</name>
<sequence>MATKTFNFTVDNLTTPEAVVVPVSCTSVEVREQGDPTTDYFVRAPTTTSPQHRRFAGSATIFRAHRGRVFQPNEIVGYLETVAGSVT</sequence>
<dbReference type="EMBL" id="LAZR01005384">
    <property type="protein sequence ID" value="KKN00376.1"/>
    <property type="molecule type" value="Genomic_DNA"/>
</dbReference>
<proteinExistence type="predicted"/>
<protein>
    <submittedName>
        <fullName evidence="1">Uncharacterized protein</fullName>
    </submittedName>
</protein>
<gene>
    <name evidence="1" type="ORF">LCGC14_1138510</name>
</gene>
<feature type="non-terminal residue" evidence="1">
    <location>
        <position position="87"/>
    </location>
</feature>
<reference evidence="1" key="1">
    <citation type="journal article" date="2015" name="Nature">
        <title>Complex archaea that bridge the gap between prokaryotes and eukaryotes.</title>
        <authorList>
            <person name="Spang A."/>
            <person name="Saw J.H."/>
            <person name="Jorgensen S.L."/>
            <person name="Zaremba-Niedzwiedzka K."/>
            <person name="Martijn J."/>
            <person name="Lind A.E."/>
            <person name="van Eijk R."/>
            <person name="Schleper C."/>
            <person name="Guy L."/>
            <person name="Ettema T.J."/>
        </authorList>
    </citation>
    <scope>NUCLEOTIDE SEQUENCE</scope>
</reference>
<organism evidence="1">
    <name type="scientific">marine sediment metagenome</name>
    <dbReference type="NCBI Taxonomy" id="412755"/>
    <lineage>
        <taxon>unclassified sequences</taxon>
        <taxon>metagenomes</taxon>
        <taxon>ecological metagenomes</taxon>
    </lineage>
</organism>